<dbReference type="InterPro" id="IPR052927">
    <property type="entry name" value="DCC_oxidoreductase"/>
</dbReference>
<dbReference type="Proteomes" id="UP000184050">
    <property type="component" value="Unassembled WGS sequence"/>
</dbReference>
<reference evidence="1 2" key="1">
    <citation type="submission" date="2016-11" db="EMBL/GenBank/DDBJ databases">
        <authorList>
            <person name="Jaros S."/>
            <person name="Januszkiewicz K."/>
            <person name="Wedrychowicz H."/>
        </authorList>
    </citation>
    <scope>NUCLEOTIDE SEQUENCE [LARGE SCALE GENOMIC DNA]</scope>
    <source>
        <strain evidence="1 2">DSM 27063</strain>
    </source>
</reference>
<dbReference type="RefSeq" id="WP_073167985.1">
    <property type="nucleotide sequence ID" value="NZ_FQZE01000009.1"/>
</dbReference>
<evidence type="ECO:0000313" key="1">
    <source>
        <dbReference type="EMBL" id="SHI99268.1"/>
    </source>
</evidence>
<keyword evidence="2" id="KW-1185">Reference proteome</keyword>
<dbReference type="InterPro" id="IPR007263">
    <property type="entry name" value="DCC1-like"/>
</dbReference>
<protein>
    <submittedName>
        <fullName evidence="1">Predicted thiol-disulfide oxidoreductase YuxK, DCC family</fullName>
    </submittedName>
</protein>
<dbReference type="Pfam" id="PF04134">
    <property type="entry name" value="DCC1-like"/>
    <property type="match status" value="1"/>
</dbReference>
<dbReference type="PANTHER" id="PTHR33639">
    <property type="entry name" value="THIOL-DISULFIDE OXIDOREDUCTASE DCC"/>
    <property type="match status" value="1"/>
</dbReference>
<gene>
    <name evidence="1" type="ORF">SAMN05444280_10924</name>
</gene>
<dbReference type="OrthoDB" id="9785438at2"/>
<accession>A0A1M6FND7</accession>
<sequence>MSLHPIILFDGVCNLCNHTVDFVIRRKHGGQFRFVALQSETGEKLRQHFSVPADTDSVVLIYNENVYFESDAILKTAWLLSYPWRLAVLFKIIPLRWRNKLYRWIASNRYKWFGKRETCRIPTVAERRQFPAWDDLKL</sequence>
<evidence type="ECO:0000313" key="2">
    <source>
        <dbReference type="Proteomes" id="UP000184050"/>
    </source>
</evidence>
<organism evidence="1 2">
    <name type="scientific">Tangfeifania diversioriginum</name>
    <dbReference type="NCBI Taxonomy" id="1168035"/>
    <lineage>
        <taxon>Bacteria</taxon>
        <taxon>Pseudomonadati</taxon>
        <taxon>Bacteroidota</taxon>
        <taxon>Bacteroidia</taxon>
        <taxon>Marinilabiliales</taxon>
        <taxon>Prolixibacteraceae</taxon>
        <taxon>Tangfeifania</taxon>
    </lineage>
</organism>
<name>A0A1M6FND7_9BACT</name>
<dbReference type="EMBL" id="FQZE01000009">
    <property type="protein sequence ID" value="SHI99268.1"/>
    <property type="molecule type" value="Genomic_DNA"/>
</dbReference>
<dbReference type="GO" id="GO:0015035">
    <property type="term" value="F:protein-disulfide reductase activity"/>
    <property type="evidence" value="ECO:0007669"/>
    <property type="project" value="InterPro"/>
</dbReference>
<dbReference type="AlphaFoldDB" id="A0A1M6FND7"/>
<proteinExistence type="predicted"/>
<dbReference type="PANTHER" id="PTHR33639:SF2">
    <property type="entry name" value="DUF393 DOMAIN-CONTAINING PROTEIN"/>
    <property type="match status" value="1"/>
</dbReference>